<dbReference type="InterPro" id="IPR051542">
    <property type="entry name" value="Hydrogenase_cytochrome"/>
</dbReference>
<evidence type="ECO:0000256" key="1">
    <source>
        <dbReference type="ARBA" id="ARBA00004651"/>
    </source>
</evidence>
<keyword evidence="3 6" id="KW-0812">Transmembrane</keyword>
<proteinExistence type="predicted"/>
<name>A0A1N6FWS2_9SPHN</name>
<dbReference type="GO" id="GO:0009055">
    <property type="term" value="F:electron transfer activity"/>
    <property type="evidence" value="ECO:0007669"/>
    <property type="project" value="InterPro"/>
</dbReference>
<feature type="transmembrane region" description="Helical" evidence="6">
    <location>
        <begin position="204"/>
        <end position="221"/>
    </location>
</feature>
<evidence type="ECO:0000259" key="7">
    <source>
        <dbReference type="Pfam" id="PF01292"/>
    </source>
</evidence>
<feature type="transmembrane region" description="Helical" evidence="6">
    <location>
        <begin position="13"/>
        <end position="32"/>
    </location>
</feature>
<dbReference type="Pfam" id="PF01292">
    <property type="entry name" value="Ni_hydr_CYTB"/>
    <property type="match status" value="1"/>
</dbReference>
<feature type="domain" description="Cytochrome b561 bacterial/Ni-hydrogenase" evidence="7">
    <location>
        <begin position="10"/>
        <end position="184"/>
    </location>
</feature>
<feature type="transmembrane region" description="Helical" evidence="6">
    <location>
        <begin position="44"/>
        <end position="64"/>
    </location>
</feature>
<dbReference type="RefSeq" id="WP_074205585.1">
    <property type="nucleotide sequence ID" value="NZ_FSQW01000002.1"/>
</dbReference>
<comment type="subcellular location">
    <subcellularLocation>
        <location evidence="1">Cell membrane</location>
        <topology evidence="1">Multi-pass membrane protein</topology>
    </subcellularLocation>
</comment>
<gene>
    <name evidence="8" type="ORF">SAMN02745824_2578</name>
</gene>
<dbReference type="SUPFAM" id="SSF81342">
    <property type="entry name" value="Transmembrane di-heme cytochromes"/>
    <property type="match status" value="1"/>
</dbReference>
<accession>A0A1N6FWS2</accession>
<dbReference type="GO" id="GO:0005886">
    <property type="term" value="C:plasma membrane"/>
    <property type="evidence" value="ECO:0007669"/>
    <property type="project" value="UniProtKB-SubCell"/>
</dbReference>
<dbReference type="GO" id="GO:0022904">
    <property type="term" value="P:respiratory electron transport chain"/>
    <property type="evidence" value="ECO:0007669"/>
    <property type="project" value="InterPro"/>
</dbReference>
<dbReference type="PANTHER" id="PTHR30485">
    <property type="entry name" value="NI/FE-HYDROGENASE 1 B-TYPE CYTOCHROME SUBUNIT"/>
    <property type="match status" value="1"/>
</dbReference>
<dbReference type="GO" id="GO:0020037">
    <property type="term" value="F:heme binding"/>
    <property type="evidence" value="ECO:0007669"/>
    <property type="project" value="TreeGrafter"/>
</dbReference>
<dbReference type="OrthoDB" id="196472at2"/>
<dbReference type="STRING" id="1123272.SAMN02745824_2578"/>
<evidence type="ECO:0000256" key="3">
    <source>
        <dbReference type="ARBA" id="ARBA00022692"/>
    </source>
</evidence>
<feature type="transmembrane region" description="Helical" evidence="6">
    <location>
        <begin position="101"/>
        <end position="122"/>
    </location>
</feature>
<protein>
    <submittedName>
        <fullName evidence="8">Cytochrome b</fullName>
    </submittedName>
</protein>
<sequence>MTADPRSVLVWDWPVRLFHWSIVLLIPALWWTAEEGYMDWHRRFGLTMLGLVIFRLIWGFAGSWTARFMPMLRRITSVPAYLRELRAGTHKPVFGHNPMGVLSVFALLLMLSIQVGTGLFTVDVDGLESGPLSVLVTFDTGRELADIHELNFDLLSIFISLHIVAILTYRFWLKDHLVAPMIGGSRPRSDFAADTVHPVRSSPVMLTLAVLIALAGVYAALNAA</sequence>
<evidence type="ECO:0000313" key="8">
    <source>
        <dbReference type="EMBL" id="SIN99667.1"/>
    </source>
</evidence>
<dbReference type="InterPro" id="IPR011577">
    <property type="entry name" value="Cyt_b561_bac/Ni-Hgenase"/>
</dbReference>
<evidence type="ECO:0000256" key="5">
    <source>
        <dbReference type="ARBA" id="ARBA00023136"/>
    </source>
</evidence>
<evidence type="ECO:0000256" key="4">
    <source>
        <dbReference type="ARBA" id="ARBA00022989"/>
    </source>
</evidence>
<dbReference type="InterPro" id="IPR016174">
    <property type="entry name" value="Di-haem_cyt_TM"/>
</dbReference>
<dbReference type="AlphaFoldDB" id="A0A1N6FWS2"/>
<keyword evidence="5 6" id="KW-0472">Membrane</keyword>
<keyword evidence="4 6" id="KW-1133">Transmembrane helix</keyword>
<dbReference type="Gene3D" id="1.20.950.20">
    <property type="entry name" value="Transmembrane di-heme cytochromes, Chain C"/>
    <property type="match status" value="1"/>
</dbReference>
<keyword evidence="9" id="KW-1185">Reference proteome</keyword>
<dbReference type="PANTHER" id="PTHR30485:SF2">
    <property type="entry name" value="BLL0597 PROTEIN"/>
    <property type="match status" value="1"/>
</dbReference>
<dbReference type="EMBL" id="FSQW01000002">
    <property type="protein sequence ID" value="SIN99667.1"/>
    <property type="molecule type" value="Genomic_DNA"/>
</dbReference>
<keyword evidence="2" id="KW-1003">Cell membrane</keyword>
<dbReference type="Proteomes" id="UP000185192">
    <property type="component" value="Unassembled WGS sequence"/>
</dbReference>
<feature type="transmembrane region" description="Helical" evidence="6">
    <location>
        <begin position="152"/>
        <end position="172"/>
    </location>
</feature>
<organism evidence="8 9">
    <name type="scientific">Parasphingorhabdus marina DSM 22363</name>
    <dbReference type="NCBI Taxonomy" id="1123272"/>
    <lineage>
        <taxon>Bacteria</taxon>
        <taxon>Pseudomonadati</taxon>
        <taxon>Pseudomonadota</taxon>
        <taxon>Alphaproteobacteria</taxon>
        <taxon>Sphingomonadales</taxon>
        <taxon>Sphingomonadaceae</taxon>
        <taxon>Parasphingorhabdus</taxon>
    </lineage>
</organism>
<reference evidence="9" key="1">
    <citation type="submission" date="2016-11" db="EMBL/GenBank/DDBJ databases">
        <authorList>
            <person name="Varghese N."/>
            <person name="Submissions S."/>
        </authorList>
    </citation>
    <scope>NUCLEOTIDE SEQUENCE [LARGE SCALE GENOMIC DNA]</scope>
    <source>
        <strain evidence="9">DSM 22363</strain>
    </source>
</reference>
<evidence type="ECO:0000313" key="9">
    <source>
        <dbReference type="Proteomes" id="UP000185192"/>
    </source>
</evidence>
<evidence type="ECO:0000256" key="2">
    <source>
        <dbReference type="ARBA" id="ARBA00022475"/>
    </source>
</evidence>
<evidence type="ECO:0000256" key="6">
    <source>
        <dbReference type="SAM" id="Phobius"/>
    </source>
</evidence>